<name>A0A6M3M181_9ZZZZ</name>
<accession>A0A6M3M181</accession>
<dbReference type="EMBL" id="MT143860">
    <property type="protein sequence ID" value="QJB03776.1"/>
    <property type="molecule type" value="Genomic_DNA"/>
</dbReference>
<protein>
    <submittedName>
        <fullName evidence="1">Uncharacterized protein</fullName>
    </submittedName>
</protein>
<dbReference type="AlphaFoldDB" id="A0A6M3M181"/>
<organism evidence="1">
    <name type="scientific">viral metagenome</name>
    <dbReference type="NCBI Taxonomy" id="1070528"/>
    <lineage>
        <taxon>unclassified sequences</taxon>
        <taxon>metagenomes</taxon>
        <taxon>organismal metagenomes</taxon>
    </lineage>
</organism>
<dbReference type="EMBL" id="MT143675">
    <property type="protein sequence ID" value="QJA99949.1"/>
    <property type="molecule type" value="Genomic_DNA"/>
</dbReference>
<gene>
    <name evidence="1" type="ORF">MM171A00766_0012</name>
    <name evidence="2" type="ORF">MM171B00553_0023</name>
</gene>
<sequence>MEIDKELLNKIRSRLLHGDRVKIANKCNCNISEVTQIFIGRIHLTKRVYAILEYAKQLGAENIQMMKELNDFTEQESVILKDENDLPDISND</sequence>
<evidence type="ECO:0000313" key="2">
    <source>
        <dbReference type="EMBL" id="QJB03776.1"/>
    </source>
</evidence>
<proteinExistence type="predicted"/>
<evidence type="ECO:0000313" key="1">
    <source>
        <dbReference type="EMBL" id="QJA99949.1"/>
    </source>
</evidence>
<reference evidence="1" key="1">
    <citation type="submission" date="2020-03" db="EMBL/GenBank/DDBJ databases">
        <title>The deep terrestrial virosphere.</title>
        <authorList>
            <person name="Holmfeldt K."/>
            <person name="Nilsson E."/>
            <person name="Simone D."/>
            <person name="Lopez-Fernandez M."/>
            <person name="Wu X."/>
            <person name="de Brujin I."/>
            <person name="Lundin D."/>
            <person name="Andersson A."/>
            <person name="Bertilsson S."/>
            <person name="Dopson M."/>
        </authorList>
    </citation>
    <scope>NUCLEOTIDE SEQUENCE</scope>
    <source>
        <strain evidence="1">MM171A00766</strain>
        <strain evidence="2">MM171B00553</strain>
    </source>
</reference>